<feature type="transmembrane region" description="Helical" evidence="2">
    <location>
        <begin position="78"/>
        <end position="101"/>
    </location>
</feature>
<proteinExistence type="predicted"/>
<keyword evidence="2" id="KW-0812">Transmembrane</keyword>
<accession>A0A1H0V0Y5</accession>
<protein>
    <recommendedName>
        <fullName evidence="5">DUF4383 domain-containing protein</fullName>
    </recommendedName>
</protein>
<evidence type="ECO:0000313" key="3">
    <source>
        <dbReference type="EMBL" id="SDP72219.1"/>
    </source>
</evidence>
<feature type="region of interest" description="Disordered" evidence="1">
    <location>
        <begin position="146"/>
        <end position="218"/>
    </location>
</feature>
<gene>
    <name evidence="3" type="ORF">SAMN05421507_11392</name>
</gene>
<keyword evidence="4" id="KW-1185">Reference proteome</keyword>
<keyword evidence="2" id="KW-0472">Membrane</keyword>
<dbReference type="AlphaFoldDB" id="A0A1H0V0Y5"/>
<dbReference type="STRING" id="641025.SAMN05421507_11392"/>
<keyword evidence="2" id="KW-1133">Transmembrane helix</keyword>
<organism evidence="3 4">
    <name type="scientific">Lentzea jiangxiensis</name>
    <dbReference type="NCBI Taxonomy" id="641025"/>
    <lineage>
        <taxon>Bacteria</taxon>
        <taxon>Bacillati</taxon>
        <taxon>Actinomycetota</taxon>
        <taxon>Actinomycetes</taxon>
        <taxon>Pseudonocardiales</taxon>
        <taxon>Pseudonocardiaceae</taxon>
        <taxon>Lentzea</taxon>
    </lineage>
</organism>
<evidence type="ECO:0000256" key="1">
    <source>
        <dbReference type="SAM" id="MobiDB-lite"/>
    </source>
</evidence>
<feature type="transmembrane region" description="Helical" evidence="2">
    <location>
        <begin position="53"/>
        <end position="71"/>
    </location>
</feature>
<name>A0A1H0V0Y5_9PSEU</name>
<reference evidence="4" key="1">
    <citation type="submission" date="2016-10" db="EMBL/GenBank/DDBJ databases">
        <authorList>
            <person name="Varghese N."/>
            <person name="Submissions S."/>
        </authorList>
    </citation>
    <scope>NUCLEOTIDE SEQUENCE [LARGE SCALE GENOMIC DNA]</scope>
    <source>
        <strain evidence="4">CGMCC 4.6609</strain>
    </source>
</reference>
<dbReference type="EMBL" id="FNIX01000013">
    <property type="protein sequence ID" value="SDP72219.1"/>
    <property type="molecule type" value="Genomic_DNA"/>
</dbReference>
<sequence length="218" mass="23550">MTHRIKVAGLQPVQVLAGLAGIAFIVFGVVGFTRTGVGDWAAQSHVLGFSVNPLHNTVLVAVGVLGLLMALGSGLARLYGWLLFAGFAALFVWDLMITGFLARNPVEQYGNPLAVNTNDNWLHLGIALFGLLLAVMPARRKLVEDEEPVLPEQRSRELRGDRDGSPHVEPTDPAVSRRTSTAITEPIPTGPRGAEPVTKEQAVVDPKTERVSKNRIKH</sequence>
<evidence type="ECO:0000313" key="4">
    <source>
        <dbReference type="Proteomes" id="UP000199691"/>
    </source>
</evidence>
<feature type="transmembrane region" description="Helical" evidence="2">
    <location>
        <begin position="12"/>
        <end position="33"/>
    </location>
</feature>
<feature type="compositionally biased region" description="Basic and acidic residues" evidence="1">
    <location>
        <begin position="153"/>
        <end position="170"/>
    </location>
</feature>
<dbReference type="OrthoDB" id="572373at2"/>
<dbReference type="RefSeq" id="WP_090101607.1">
    <property type="nucleotide sequence ID" value="NZ_FNIX01000013.1"/>
</dbReference>
<dbReference type="Pfam" id="PF14325">
    <property type="entry name" value="DUF4383"/>
    <property type="match status" value="1"/>
</dbReference>
<evidence type="ECO:0008006" key="5">
    <source>
        <dbReference type="Google" id="ProtNLM"/>
    </source>
</evidence>
<feature type="transmembrane region" description="Helical" evidence="2">
    <location>
        <begin position="121"/>
        <end position="138"/>
    </location>
</feature>
<dbReference type="Proteomes" id="UP000199691">
    <property type="component" value="Unassembled WGS sequence"/>
</dbReference>
<evidence type="ECO:0000256" key="2">
    <source>
        <dbReference type="SAM" id="Phobius"/>
    </source>
</evidence>